<evidence type="ECO:0000256" key="2">
    <source>
        <dbReference type="SAM" id="SignalP"/>
    </source>
</evidence>
<name>A0A3G3BKC3_9MOLU</name>
<keyword evidence="1" id="KW-0472">Membrane</keyword>
<dbReference type="AlphaFoldDB" id="A0A3G3BKC3"/>
<keyword evidence="2" id="KW-0732">Signal</keyword>
<reference evidence="4" key="1">
    <citation type="submission" date="2018-02" db="EMBL/GenBank/DDBJ databases">
        <authorList>
            <person name="Fernandez F.D."/>
            <person name="Conci L.R."/>
        </authorList>
    </citation>
    <scope>NUCLEOTIDE SEQUENCE</scope>
    <source>
        <strain evidence="3">ChTY-27.1</strain>
        <strain evidence="4">ChTY-27.6</strain>
    </source>
</reference>
<dbReference type="GO" id="GO:0016020">
    <property type="term" value="C:membrane"/>
    <property type="evidence" value="ECO:0007669"/>
    <property type="project" value="InterPro"/>
</dbReference>
<dbReference type="Pfam" id="PF15438">
    <property type="entry name" value="Phyto-Amp"/>
    <property type="match status" value="1"/>
</dbReference>
<dbReference type="EMBL" id="MG905020">
    <property type="protein sequence ID" value="AYP64677.1"/>
    <property type="molecule type" value="Genomic_DNA"/>
</dbReference>
<feature type="transmembrane region" description="Helical" evidence="1">
    <location>
        <begin position="133"/>
        <end position="154"/>
    </location>
</feature>
<evidence type="ECO:0000313" key="4">
    <source>
        <dbReference type="EMBL" id="AYP64677.1"/>
    </source>
</evidence>
<accession>A0A3G3BKC3</accession>
<sequence length="160" mass="17232">MQNKNVQKSLITKLTTLFAVIALSLGLVVSSSVFADSGKKDLSTLNDTEKKVTLKADDAADKAKVVAELKKVDSLKEITESDIDSVALSADKSKITVKAKADSSKVSGQVDLTRVDPSSDAAKAAAEKWYAKWWVWALVAAVVATIIGVSYYVVKKRQQK</sequence>
<evidence type="ECO:0000313" key="3">
    <source>
        <dbReference type="EMBL" id="AYP64676.1"/>
    </source>
</evidence>
<gene>
    <name evidence="4" type="primary">amp</name>
</gene>
<dbReference type="EMBL" id="MG905019">
    <property type="protein sequence ID" value="AYP64676.1"/>
    <property type="molecule type" value="Genomic_DNA"/>
</dbReference>
<organism evidence="4">
    <name type="scientific">Candidatus Phytoplasma meliae</name>
    <dbReference type="NCBI Taxonomy" id="1848402"/>
    <lineage>
        <taxon>Bacteria</taxon>
        <taxon>Bacillati</taxon>
        <taxon>Mycoplasmatota</taxon>
        <taxon>Mollicutes</taxon>
        <taxon>Acholeplasmatales</taxon>
        <taxon>Acholeplasmataceae</taxon>
        <taxon>Candidatus Phytoplasma</taxon>
        <taxon>16SrXIII (Mexican periwinkle virescence group)</taxon>
    </lineage>
</organism>
<keyword evidence="1" id="KW-1133">Transmembrane helix</keyword>
<feature type="signal peptide" evidence="2">
    <location>
        <begin position="1"/>
        <end position="35"/>
    </location>
</feature>
<feature type="chain" id="PRO_5036082767" evidence="2">
    <location>
        <begin position="36"/>
        <end position="160"/>
    </location>
</feature>
<keyword evidence="1" id="KW-0812">Transmembrane</keyword>
<proteinExistence type="predicted"/>
<evidence type="ECO:0000256" key="1">
    <source>
        <dbReference type="SAM" id="Phobius"/>
    </source>
</evidence>
<protein>
    <submittedName>
        <fullName evidence="4">Antigenic membrane protein</fullName>
    </submittedName>
</protein>
<dbReference type="InterPro" id="IPR029216">
    <property type="entry name" value="Phyto-Amp"/>
</dbReference>